<dbReference type="GeneID" id="39856886"/>
<evidence type="ECO:0000313" key="4">
    <source>
        <dbReference type="Proteomes" id="UP000236740"/>
    </source>
</evidence>
<dbReference type="OrthoDB" id="9187at2157"/>
<name>A0A1H5VVY9_9EURY</name>
<dbReference type="KEGG" id="hlm:DV707_02330"/>
<dbReference type="Proteomes" id="UP000296733">
    <property type="component" value="Chromosome"/>
</dbReference>
<dbReference type="RefSeq" id="WP_103990800.1">
    <property type="nucleotide sequence ID" value="NZ_CP031311.1"/>
</dbReference>
<evidence type="ECO:0000313" key="3">
    <source>
        <dbReference type="EMBL" id="SEF91469.1"/>
    </source>
</evidence>
<keyword evidence="1" id="KW-1277">Toxin-antitoxin system</keyword>
<proteinExistence type="predicted"/>
<organism evidence="3 4">
    <name type="scientific">Halobellus limi</name>
    <dbReference type="NCBI Taxonomy" id="699433"/>
    <lineage>
        <taxon>Archaea</taxon>
        <taxon>Methanobacteriati</taxon>
        <taxon>Methanobacteriota</taxon>
        <taxon>Stenosarchaea group</taxon>
        <taxon>Halobacteria</taxon>
        <taxon>Halobacteriales</taxon>
        <taxon>Haloferacaceae</taxon>
        <taxon>Halobellus</taxon>
    </lineage>
</organism>
<accession>A0A1H5VVY9</accession>
<dbReference type="Proteomes" id="UP000236740">
    <property type="component" value="Unassembled WGS sequence"/>
</dbReference>
<reference evidence="3 4" key="1">
    <citation type="submission" date="2016-10" db="EMBL/GenBank/DDBJ databases">
        <authorList>
            <person name="de Groot N.N."/>
        </authorList>
    </citation>
    <scope>NUCLEOTIDE SEQUENCE [LARGE SCALE GENOMIC DNA]</scope>
    <source>
        <strain evidence="3 4">CGMCC 1.10331</strain>
    </source>
</reference>
<dbReference type="InterPro" id="IPR003847">
    <property type="entry name" value="Put_antitoxin"/>
</dbReference>
<reference evidence="2 5" key="2">
    <citation type="journal article" date="2019" name="Nat. Commun.">
        <title>A new type of DNA phosphorothioation-based antiviral system in archaea.</title>
        <authorList>
            <person name="Xiong L."/>
            <person name="Liu S."/>
            <person name="Chen S."/>
            <person name="Xiao Y."/>
            <person name="Zhu B."/>
            <person name="Gao Y."/>
            <person name="Zhang Y."/>
            <person name="Chen B."/>
            <person name="Luo J."/>
            <person name="Deng Z."/>
            <person name="Chen X."/>
            <person name="Wang L."/>
            <person name="Chen S."/>
        </authorList>
    </citation>
    <scope>NUCLEOTIDE SEQUENCE [LARGE SCALE GENOMIC DNA]</scope>
    <source>
        <strain evidence="2 5">CGMCC 1.10331</strain>
    </source>
</reference>
<sequence>MGTKSVRLDEDTYAYIEAHKREDETFSEAVDRLTHRPSITDLAGLLDTEDVDTMRDAIDEADERDVEEVRELRERFRDT</sequence>
<dbReference type="EMBL" id="CP031311">
    <property type="protein sequence ID" value="QCC46600.1"/>
    <property type="molecule type" value="Genomic_DNA"/>
</dbReference>
<evidence type="ECO:0000313" key="5">
    <source>
        <dbReference type="Proteomes" id="UP000296733"/>
    </source>
</evidence>
<protein>
    <submittedName>
        <fullName evidence="3">Uncharacterized ACR, COG1753</fullName>
    </submittedName>
</protein>
<dbReference type="Pfam" id="PF02697">
    <property type="entry name" value="VAPB_antitox"/>
    <property type="match status" value="1"/>
</dbReference>
<gene>
    <name evidence="2" type="ORF">DV707_02330</name>
    <name evidence="3" type="ORF">SAMN04488133_1090</name>
</gene>
<evidence type="ECO:0000313" key="2">
    <source>
        <dbReference type="EMBL" id="QCC46600.1"/>
    </source>
</evidence>
<evidence type="ECO:0000256" key="1">
    <source>
        <dbReference type="ARBA" id="ARBA00022649"/>
    </source>
</evidence>
<dbReference type="EMBL" id="FNVN01000001">
    <property type="protein sequence ID" value="SEF91469.1"/>
    <property type="molecule type" value="Genomic_DNA"/>
</dbReference>
<dbReference type="AlphaFoldDB" id="A0A1H5VVY9"/>
<keyword evidence="4" id="KW-1185">Reference proteome</keyword>